<organism evidence="1 2">
    <name type="scientific">Puccinia graminis f. sp. tritici</name>
    <dbReference type="NCBI Taxonomy" id="56615"/>
    <lineage>
        <taxon>Eukaryota</taxon>
        <taxon>Fungi</taxon>
        <taxon>Dikarya</taxon>
        <taxon>Basidiomycota</taxon>
        <taxon>Pucciniomycotina</taxon>
        <taxon>Pucciniomycetes</taxon>
        <taxon>Pucciniales</taxon>
        <taxon>Pucciniaceae</taxon>
        <taxon>Puccinia</taxon>
    </lineage>
</organism>
<name>A0A5B0RZ73_PUCGR</name>
<dbReference type="EMBL" id="VDEP01000104">
    <property type="protein sequence ID" value="KAA1131326.1"/>
    <property type="molecule type" value="Genomic_DNA"/>
</dbReference>
<evidence type="ECO:0000313" key="1">
    <source>
        <dbReference type="EMBL" id="KAA1131326.1"/>
    </source>
</evidence>
<gene>
    <name evidence="1" type="ORF">PGTUg99_031575</name>
</gene>
<reference evidence="1 2" key="1">
    <citation type="submission" date="2019-05" db="EMBL/GenBank/DDBJ databases">
        <title>Emergence of the Ug99 lineage of the wheat stem rust pathogen through somatic hybridization.</title>
        <authorList>
            <person name="Li F."/>
            <person name="Upadhyaya N.M."/>
            <person name="Sperschneider J."/>
            <person name="Matny O."/>
            <person name="Nguyen-Phuc H."/>
            <person name="Mago R."/>
            <person name="Raley C."/>
            <person name="Miller M.E."/>
            <person name="Silverstein K.A.T."/>
            <person name="Henningsen E."/>
            <person name="Hirsch C.D."/>
            <person name="Visser B."/>
            <person name="Pretorius Z.A."/>
            <person name="Steffenson B.J."/>
            <person name="Schwessinger B."/>
            <person name="Dodds P.N."/>
            <person name="Figueroa M."/>
        </authorList>
    </citation>
    <scope>NUCLEOTIDE SEQUENCE [LARGE SCALE GENOMIC DNA]</scope>
    <source>
        <strain evidence="1 2">Ug99</strain>
    </source>
</reference>
<protein>
    <submittedName>
        <fullName evidence="1">Uncharacterized protein</fullName>
    </submittedName>
</protein>
<dbReference type="AlphaFoldDB" id="A0A5B0RZ73"/>
<accession>A0A5B0RZ73</accession>
<proteinExistence type="predicted"/>
<dbReference type="Proteomes" id="UP000325313">
    <property type="component" value="Unassembled WGS sequence"/>
</dbReference>
<comment type="caution">
    <text evidence="1">The sequence shown here is derived from an EMBL/GenBank/DDBJ whole genome shotgun (WGS) entry which is preliminary data.</text>
</comment>
<evidence type="ECO:0000313" key="2">
    <source>
        <dbReference type="Proteomes" id="UP000325313"/>
    </source>
</evidence>
<sequence length="81" mass="8790">MLVEFQYLPGGALMPMRAGEKCEETKSTSIRLHVPGTRKRTLLLSVTLKAILILPPTALNPTADGPLDTHRTPGTCIHLSI</sequence>